<evidence type="ECO:0000313" key="1">
    <source>
        <dbReference type="EMBL" id="CAC5404683.1"/>
    </source>
</evidence>
<name>A0A6J8D7I3_MYTCO</name>
<protein>
    <submittedName>
        <fullName evidence="1">Uncharacterized protein</fullName>
    </submittedName>
</protein>
<dbReference type="EMBL" id="CACVKT020007005">
    <property type="protein sequence ID" value="CAC5404683.1"/>
    <property type="molecule type" value="Genomic_DNA"/>
</dbReference>
<sequence>MMELNTLEEKEREKIEDLLTSLEKKKNEIIVHKTTLLNIRQYASEFQTFFSHQTDGKQLDIAFIPKDNTIAATSGGDGSHKIIIIDMKTRKFSRLISVTYSYYEVAYNDSNLITCARFKGLNILTNGSSEVINEIKIKEMSSFSYVAAFDKVLYCTNRAHRTVTCSDITGTEVWTFKDESVMKFPRGITVDDDGNVYIVNQSSHSVIGISSDGKRCLDLLNAKDGLYNPKVLYYDRSTNQLLVGNESETALLFQVESKT</sequence>
<dbReference type="Gene3D" id="2.130.10.10">
    <property type="entry name" value="YVTN repeat-like/Quinoprotein amine dehydrogenase"/>
    <property type="match status" value="1"/>
</dbReference>
<dbReference type="AlphaFoldDB" id="A0A6J8D7I3"/>
<organism evidence="1 2">
    <name type="scientific">Mytilus coruscus</name>
    <name type="common">Sea mussel</name>
    <dbReference type="NCBI Taxonomy" id="42192"/>
    <lineage>
        <taxon>Eukaryota</taxon>
        <taxon>Metazoa</taxon>
        <taxon>Spiralia</taxon>
        <taxon>Lophotrochozoa</taxon>
        <taxon>Mollusca</taxon>
        <taxon>Bivalvia</taxon>
        <taxon>Autobranchia</taxon>
        <taxon>Pteriomorphia</taxon>
        <taxon>Mytilida</taxon>
        <taxon>Mytiloidea</taxon>
        <taxon>Mytilidae</taxon>
        <taxon>Mytilinae</taxon>
        <taxon>Mytilus</taxon>
    </lineage>
</organism>
<dbReference type="InterPro" id="IPR015943">
    <property type="entry name" value="WD40/YVTN_repeat-like_dom_sf"/>
</dbReference>
<evidence type="ECO:0000313" key="2">
    <source>
        <dbReference type="Proteomes" id="UP000507470"/>
    </source>
</evidence>
<dbReference type="SUPFAM" id="SSF101898">
    <property type="entry name" value="NHL repeat"/>
    <property type="match status" value="1"/>
</dbReference>
<proteinExistence type="predicted"/>
<reference evidence="1 2" key="1">
    <citation type="submission" date="2020-06" db="EMBL/GenBank/DDBJ databases">
        <authorList>
            <person name="Li R."/>
            <person name="Bekaert M."/>
        </authorList>
    </citation>
    <scope>NUCLEOTIDE SEQUENCE [LARGE SCALE GENOMIC DNA]</scope>
    <source>
        <strain evidence="2">wild</strain>
    </source>
</reference>
<accession>A0A6J8D7I3</accession>
<dbReference type="OrthoDB" id="6121460at2759"/>
<keyword evidence="2" id="KW-1185">Reference proteome</keyword>
<dbReference type="Proteomes" id="UP000507470">
    <property type="component" value="Unassembled WGS sequence"/>
</dbReference>
<gene>
    <name evidence="1" type="ORF">MCOR_38440</name>
</gene>